<dbReference type="EMBL" id="LLXI01003748">
    <property type="protein sequence ID" value="PKY59759.1"/>
    <property type="molecule type" value="Genomic_DNA"/>
</dbReference>
<accession>A0A2I1HLL8</accession>
<gene>
    <name evidence="1" type="ORF">RhiirA4_482774</name>
</gene>
<comment type="caution">
    <text evidence="1">The sequence shown here is derived from an EMBL/GenBank/DDBJ whole genome shotgun (WGS) entry which is preliminary data.</text>
</comment>
<reference evidence="1 2" key="1">
    <citation type="submission" date="2015-10" db="EMBL/GenBank/DDBJ databases">
        <title>Genome analyses suggest a sexual origin of heterokaryosis in a supposedly ancient asexual fungus.</title>
        <authorList>
            <person name="Ropars J."/>
            <person name="Sedzielewska K."/>
            <person name="Noel J."/>
            <person name="Charron P."/>
            <person name="Farinelli L."/>
            <person name="Marton T."/>
            <person name="Kruger M."/>
            <person name="Pelin A."/>
            <person name="Brachmann A."/>
            <person name="Corradi N."/>
        </authorList>
    </citation>
    <scope>NUCLEOTIDE SEQUENCE [LARGE SCALE GENOMIC DNA]</scope>
    <source>
        <strain evidence="1 2">A4</strain>
    </source>
</reference>
<evidence type="ECO:0000313" key="1">
    <source>
        <dbReference type="EMBL" id="PKY59759.1"/>
    </source>
</evidence>
<evidence type="ECO:0000313" key="2">
    <source>
        <dbReference type="Proteomes" id="UP000234323"/>
    </source>
</evidence>
<dbReference type="AlphaFoldDB" id="A0A2I1HLL8"/>
<protein>
    <submittedName>
        <fullName evidence="1">Uncharacterized protein</fullName>
    </submittedName>
</protein>
<name>A0A2I1HLL8_9GLOM</name>
<dbReference type="VEuPathDB" id="FungiDB:RhiirA1_463710"/>
<sequence>MSFKWYTALVMQDSNNRKAFKRTNGSWIVVDYSCGLRVLDLYNKLKAFDFTSEGVDHSLIPLLPGYIVFTSAGKKRFKLSILESNNQLLFYWEEFGSDTSYKYGLVTTNSIQYVLGLNIPEIINKLKQLVYEKFAIISQVQELENSKLIRAKKKEETLRRSLKRDQEKIDEIIYENNENRENIILH</sequence>
<dbReference type="VEuPathDB" id="FungiDB:FUN_005654"/>
<proteinExistence type="predicted"/>
<dbReference type="Proteomes" id="UP000234323">
    <property type="component" value="Unassembled WGS sequence"/>
</dbReference>
<organism evidence="1 2">
    <name type="scientific">Rhizophagus irregularis</name>
    <dbReference type="NCBI Taxonomy" id="588596"/>
    <lineage>
        <taxon>Eukaryota</taxon>
        <taxon>Fungi</taxon>
        <taxon>Fungi incertae sedis</taxon>
        <taxon>Mucoromycota</taxon>
        <taxon>Glomeromycotina</taxon>
        <taxon>Glomeromycetes</taxon>
        <taxon>Glomerales</taxon>
        <taxon>Glomeraceae</taxon>
        <taxon>Rhizophagus</taxon>
    </lineage>
</organism>
<keyword evidence="2" id="KW-1185">Reference proteome</keyword>